<dbReference type="SUPFAM" id="SSF48208">
    <property type="entry name" value="Six-hairpin glycosidases"/>
    <property type="match status" value="1"/>
</dbReference>
<evidence type="ECO:0000259" key="13">
    <source>
        <dbReference type="PROSITE" id="PS51166"/>
    </source>
</evidence>
<evidence type="ECO:0000313" key="14">
    <source>
        <dbReference type="EMBL" id="SLM39616.1"/>
    </source>
</evidence>
<evidence type="ECO:0000256" key="11">
    <source>
        <dbReference type="PIRSR" id="PIRSR001031-2"/>
    </source>
</evidence>
<keyword evidence="3" id="KW-0732">Signal</keyword>
<dbReference type="InterPro" id="IPR008928">
    <property type="entry name" value="6-hairpin_glycosidase_sf"/>
</dbReference>
<feature type="active site" description="Proton acceptor" evidence="10">
    <location>
        <position position="247"/>
    </location>
</feature>
<dbReference type="InterPro" id="IPR034836">
    <property type="entry name" value="CBM20_glucoamylase"/>
</dbReference>
<accession>A0A1W5D917</accession>
<dbReference type="PROSITE" id="PS51166">
    <property type="entry name" value="CBM20"/>
    <property type="match status" value="1"/>
</dbReference>
<keyword evidence="15" id="KW-1185">Reference proteome</keyword>
<dbReference type="InterPro" id="IPR008291">
    <property type="entry name" value="Glucoamylase_SBD"/>
</dbReference>
<dbReference type="PIRSF" id="PIRSF001031">
    <property type="entry name" value="Glu-a-glcsd_SBD"/>
    <property type="match status" value="1"/>
</dbReference>
<evidence type="ECO:0000256" key="6">
    <source>
        <dbReference type="ARBA" id="ARBA00023277"/>
    </source>
</evidence>
<keyword evidence="7 9" id="KW-0326">Glycosidase</keyword>
<evidence type="ECO:0000256" key="9">
    <source>
        <dbReference type="PIRNR" id="PIRNR001031"/>
    </source>
</evidence>
<keyword evidence="5" id="KW-0325">Glycoprotein</keyword>
<dbReference type="Pfam" id="PF00686">
    <property type="entry name" value="CBM_20"/>
    <property type="match status" value="1"/>
</dbReference>
<evidence type="ECO:0000256" key="1">
    <source>
        <dbReference type="ARBA" id="ARBA00001863"/>
    </source>
</evidence>
<dbReference type="GO" id="GO:0000324">
    <property type="term" value="C:fungal-type vacuole"/>
    <property type="evidence" value="ECO:0007669"/>
    <property type="project" value="TreeGrafter"/>
</dbReference>
<evidence type="ECO:0000256" key="3">
    <source>
        <dbReference type="ARBA" id="ARBA00022729"/>
    </source>
</evidence>
<dbReference type="InterPro" id="IPR013783">
    <property type="entry name" value="Ig-like_fold"/>
</dbReference>
<dbReference type="Proteomes" id="UP000192927">
    <property type="component" value="Unassembled WGS sequence"/>
</dbReference>
<dbReference type="EC" id="3.2.1.3" evidence="9"/>
<dbReference type="GO" id="GO:2001070">
    <property type="term" value="F:starch binding"/>
    <property type="evidence" value="ECO:0007669"/>
    <property type="project" value="InterPro"/>
</dbReference>
<dbReference type="Pfam" id="PF00723">
    <property type="entry name" value="Glyco_hydro_15"/>
    <property type="match status" value="1"/>
</dbReference>
<organism evidence="14 15">
    <name type="scientific">Lasallia pustulata</name>
    <dbReference type="NCBI Taxonomy" id="136370"/>
    <lineage>
        <taxon>Eukaryota</taxon>
        <taxon>Fungi</taxon>
        <taxon>Dikarya</taxon>
        <taxon>Ascomycota</taxon>
        <taxon>Pezizomycotina</taxon>
        <taxon>Lecanoromycetes</taxon>
        <taxon>OSLEUM clade</taxon>
        <taxon>Umbilicariomycetidae</taxon>
        <taxon>Umbilicariales</taxon>
        <taxon>Umbilicariaceae</taxon>
        <taxon>Lasallia</taxon>
    </lineage>
</organism>
<keyword evidence="8 9" id="KW-0624">Polysaccharide degradation</keyword>
<proteinExistence type="inferred from homology"/>
<dbReference type="PANTHER" id="PTHR31616:SF12">
    <property type="entry name" value="GLUCOAMYLASE"/>
    <property type="match status" value="1"/>
</dbReference>
<dbReference type="GO" id="GO:0004339">
    <property type="term" value="F:glucan 1,4-alpha-glucosidase activity"/>
    <property type="evidence" value="ECO:0007669"/>
    <property type="project" value="UniProtKB-EC"/>
</dbReference>
<sequence length="657" mass="70597">MSPPRLDRSKMQIEGTPSYQRCKKVHTNHFGFKTILLGSIIMFLISKILAIGAGLLSLCWADPTLPVHNAKRAATDNFIATESPIALQGVLNNIGANGAKVSGAASGIVVASPPKSNPDYFYSWTRDSALTFKMLVDTFIAGNFSLQPEIENYISAQGKIQTVTNPSGGLSTGGLGEPKFEVNETAFTGPWGRPQRDGPALRATALIAYSRWLIANGYTSTVSSITWPIIQNDLTYVEQYWNQTGFDLWEEVDGSSFFTIAVQHRALVEGNDLAQQIQQSCPGCISQALEILCMLQNFWNGEYILANINDNSGRSGKDANTMLGSIHTFDPAAACDDSTFQPCSAKALANHKVLTDSFRSIYAINSGIAEGTAIAVGRYPEDVYQGGNPWYLNTLAAAELLYDALYQWNRIGSLTVTTTSLAFFRDFSASIATGTYLSSSLTYIALTSAMKIYADGYMSVVQNYTPSNGGLAEQFSRSDGSPISAVDLTWSYASFLTAIACRAGQVPASWGASSANSIPATCAATSANAPYATATNTVFSTGETSANSPACPTASSVAVTFNELETTMYGENVFVTGSIPQLGSWAVADAVPLSASGYMSDYPLWTVTVSLPAGTTFQYKYLKREADGSVVWESDPNREFTVPRSCATTTTENDSWR</sequence>
<evidence type="ECO:0000256" key="4">
    <source>
        <dbReference type="ARBA" id="ARBA00022801"/>
    </source>
</evidence>
<evidence type="ECO:0000256" key="7">
    <source>
        <dbReference type="ARBA" id="ARBA00023295"/>
    </source>
</evidence>
<feature type="domain" description="CBM20" evidence="13">
    <location>
        <begin position="551"/>
        <end position="657"/>
    </location>
</feature>
<evidence type="ECO:0000256" key="10">
    <source>
        <dbReference type="PIRSR" id="PIRSR001031-1"/>
    </source>
</evidence>
<dbReference type="InterPro" id="IPR046966">
    <property type="entry name" value="Glucoamylase_active_site"/>
</dbReference>
<comment type="similarity">
    <text evidence="2 9">Belongs to the glycosyl hydrolase 15 family.</text>
</comment>
<keyword evidence="4 9" id="KW-0378">Hydrolase</keyword>
<name>A0A1W5D917_9LECA</name>
<evidence type="ECO:0000256" key="2">
    <source>
        <dbReference type="ARBA" id="ARBA00006188"/>
    </source>
</evidence>
<dbReference type="SMART" id="SM01065">
    <property type="entry name" value="CBM_2"/>
    <property type="match status" value="1"/>
</dbReference>
<evidence type="ECO:0000256" key="5">
    <source>
        <dbReference type="ARBA" id="ARBA00023180"/>
    </source>
</evidence>
<dbReference type="AlphaFoldDB" id="A0A1W5D917"/>
<dbReference type="PANTHER" id="PTHR31616">
    <property type="entry name" value="TREHALASE"/>
    <property type="match status" value="1"/>
</dbReference>
<comment type="catalytic activity">
    <reaction evidence="1 9">
        <text>Hydrolysis of terminal (1-&gt;4)-linked alpha-D-glucose residues successively from non-reducing ends of the chains with release of beta-D-glucose.</text>
        <dbReference type="EC" id="3.2.1.3"/>
    </reaction>
</comment>
<protein>
    <recommendedName>
        <fullName evidence="9">Glucoamylase</fullName>
        <ecNumber evidence="9">3.2.1.3</ecNumber>
    </recommendedName>
    <alternativeName>
        <fullName evidence="9">1,4-alpha-D-glucan glucohydrolase</fullName>
    </alternativeName>
    <alternativeName>
        <fullName evidence="9">Glucan 1,4-alpha-glucosidase</fullName>
    </alternativeName>
</protein>
<dbReference type="Gene3D" id="2.60.40.10">
    <property type="entry name" value="Immunoglobulins"/>
    <property type="match status" value="1"/>
</dbReference>
<dbReference type="Gene3D" id="1.50.10.10">
    <property type="match status" value="1"/>
</dbReference>
<dbReference type="EMBL" id="FWEW01003531">
    <property type="protein sequence ID" value="SLM39616.1"/>
    <property type="molecule type" value="Genomic_DNA"/>
</dbReference>
<evidence type="ECO:0000256" key="12">
    <source>
        <dbReference type="SAM" id="Phobius"/>
    </source>
</evidence>
<dbReference type="CDD" id="cd05811">
    <property type="entry name" value="CBM20_glucoamylase"/>
    <property type="match status" value="1"/>
</dbReference>
<keyword evidence="6 9" id="KW-0119">Carbohydrate metabolism</keyword>
<dbReference type="InterPro" id="IPR011613">
    <property type="entry name" value="GH15-like"/>
</dbReference>
<keyword evidence="12" id="KW-0472">Membrane</keyword>
<dbReference type="InterPro" id="IPR000165">
    <property type="entry name" value="Glucoamylase"/>
</dbReference>
<dbReference type="InterPro" id="IPR002044">
    <property type="entry name" value="CBM20"/>
</dbReference>
<dbReference type="InterPro" id="IPR012341">
    <property type="entry name" value="6hp_glycosidase-like_sf"/>
</dbReference>
<keyword evidence="12" id="KW-1133">Transmembrane helix</keyword>
<evidence type="ECO:0000256" key="8">
    <source>
        <dbReference type="ARBA" id="ARBA00023326"/>
    </source>
</evidence>
<dbReference type="FunFam" id="1.50.10.10:FF:000018">
    <property type="entry name" value="Glucoamylase"/>
    <property type="match status" value="1"/>
</dbReference>
<feature type="active site" description="Proton donor" evidence="10">
    <location>
        <position position="250"/>
    </location>
</feature>
<dbReference type="SUPFAM" id="SSF49452">
    <property type="entry name" value="Starch-binding domain-like"/>
    <property type="match status" value="1"/>
</dbReference>
<keyword evidence="12" id="KW-0812">Transmembrane</keyword>
<feature type="transmembrane region" description="Helical" evidence="12">
    <location>
        <begin position="30"/>
        <end position="56"/>
    </location>
</feature>
<reference evidence="15" key="1">
    <citation type="submission" date="2017-03" db="EMBL/GenBank/DDBJ databases">
        <authorList>
            <person name="Sharma R."/>
            <person name="Thines M."/>
        </authorList>
    </citation>
    <scope>NUCLEOTIDE SEQUENCE [LARGE SCALE GENOMIC DNA]</scope>
</reference>
<dbReference type="FunFam" id="2.60.40.10:FF:000552">
    <property type="entry name" value="Related to glucoamylase"/>
    <property type="match status" value="1"/>
</dbReference>
<dbReference type="GO" id="GO:0000272">
    <property type="term" value="P:polysaccharide catabolic process"/>
    <property type="evidence" value="ECO:0007669"/>
    <property type="project" value="UniProtKB-KW"/>
</dbReference>
<evidence type="ECO:0000313" key="15">
    <source>
        <dbReference type="Proteomes" id="UP000192927"/>
    </source>
</evidence>
<dbReference type="InterPro" id="IPR013784">
    <property type="entry name" value="Carb-bd-like_fold"/>
</dbReference>
<dbReference type="PROSITE" id="PS00820">
    <property type="entry name" value="GLUCOAMYLASE"/>
    <property type="match status" value="1"/>
</dbReference>
<dbReference type="PRINTS" id="PR00736">
    <property type="entry name" value="GLHYDRLASE15"/>
</dbReference>
<feature type="binding site" evidence="11">
    <location>
        <position position="191"/>
    </location>
    <ligand>
        <name>substrate</name>
    </ligand>
</feature>